<feature type="domain" description="Methyltransferase" evidence="2">
    <location>
        <begin position="55"/>
        <end position="206"/>
    </location>
</feature>
<accession>A0A7S3JWW0</accession>
<name>A0A7S3JWW0_9STRA</name>
<dbReference type="AlphaFoldDB" id="A0A7S3JWW0"/>
<dbReference type="InterPro" id="IPR026913">
    <property type="entry name" value="METTL24"/>
</dbReference>
<dbReference type="PANTHER" id="PTHR32026">
    <property type="entry name" value="METHYLTRANSFERASE-LIKE PROTEIN 24"/>
    <property type="match status" value="1"/>
</dbReference>
<keyword evidence="1" id="KW-0732">Signal</keyword>
<feature type="chain" id="PRO_5030957223" description="Methyltransferase domain-containing protein" evidence="1">
    <location>
        <begin position="22"/>
        <end position="859"/>
    </location>
</feature>
<evidence type="ECO:0000259" key="2">
    <source>
        <dbReference type="Pfam" id="PF13383"/>
    </source>
</evidence>
<dbReference type="InterPro" id="IPR025714">
    <property type="entry name" value="Methyltranfer_dom"/>
</dbReference>
<dbReference type="Pfam" id="PF13383">
    <property type="entry name" value="Methyltransf_22"/>
    <property type="match status" value="1"/>
</dbReference>
<dbReference type="EMBL" id="HBIJ01008085">
    <property type="protein sequence ID" value="CAE0364948.1"/>
    <property type="molecule type" value="Transcribed_RNA"/>
</dbReference>
<gene>
    <name evidence="3" type="ORF">ALAG00032_LOCUS5690</name>
</gene>
<evidence type="ECO:0000313" key="3">
    <source>
        <dbReference type="EMBL" id="CAE0364948.1"/>
    </source>
</evidence>
<organism evidence="3">
    <name type="scientific">Aureoumbra lagunensis</name>
    <dbReference type="NCBI Taxonomy" id="44058"/>
    <lineage>
        <taxon>Eukaryota</taxon>
        <taxon>Sar</taxon>
        <taxon>Stramenopiles</taxon>
        <taxon>Ochrophyta</taxon>
        <taxon>Pelagophyceae</taxon>
        <taxon>Pelagomonadales</taxon>
        <taxon>Aureoumbra</taxon>
    </lineage>
</organism>
<evidence type="ECO:0000256" key="1">
    <source>
        <dbReference type="SAM" id="SignalP"/>
    </source>
</evidence>
<protein>
    <recommendedName>
        <fullName evidence="2">Methyltransferase domain-containing protein</fullName>
    </recommendedName>
</protein>
<sequence>MALNLLKCLFVLITIGRFCESRYRGEPSINSIHSLYDGLNIYFQDVPASCNLKSIGIGDGEKRFCLSSVPSQDPRSIRYVSETNCVIVSIGSNNRYDFEESILKESACRVFTFDCTVDPIIPKELSATHRHFFYKICLGTEDKIDNDGKKYMTWLSMTKLMNASQPGIIVALKMDIEGWEFSVFESMQQEPHLVPRQIACELHGRTWSKYHAPYFQGGNKVQTIPNFKSKFLPAFMLSIQSHLHLHLADRNDNPKCPHCTEILLLHNSLYQKIRNTTNFCHHLNTSFSFVDKQIYKFSSHPFASMYDSEHVIALLVSAQSKLWLDTAFAQQIFSMLQEFHQRIIFRVFLYHDEYCSSTPMNSVDHEQKETIKEEEIFSRLVQIFGRERILFHVSSSLRDDLFLLSRAKRVIILKYDTMAQLVALLASSHLIINANLAARLNMKTLRAAKVEIMNDPKTNMMMVTPPPPTKHEKARNTMTASTLQELESLACKKYTISRAIDDYIRDAKTKLLELKSASSSIKSSIEKRKQIIIVDFSRGGLGNRLDKILYAALQAIYTGRILCVINTSELMIDNYYATPSFVLAWGYEYELCQKKFDSDDGAIIIDGHNWIPQSPISMPFLINLTNKVNAQYNQKNLQLSTADTIIGCISNTFLKPSSHIQLAMQPYFQNFSKADLVLGLHLRSGDMNMAKYQGAHRRQLHLLSQIPGCKSIIDTQNLIRRQLDICSTQYKNIILFIAADHQLDNTIWLQPNIFASNIHVITTPGHPFHTGRVSSKHTSEQLSGYFKAVLDNFLLSQTHILISNCAYQKCFQSKINVLSGNSKCTHTFVYNSYIRRIPALRNREFFLPSKNKSVSPCPF</sequence>
<proteinExistence type="predicted"/>
<reference evidence="3" key="1">
    <citation type="submission" date="2021-01" db="EMBL/GenBank/DDBJ databases">
        <authorList>
            <person name="Corre E."/>
            <person name="Pelletier E."/>
            <person name="Niang G."/>
            <person name="Scheremetjew M."/>
            <person name="Finn R."/>
            <person name="Kale V."/>
            <person name="Holt S."/>
            <person name="Cochrane G."/>
            <person name="Meng A."/>
            <person name="Brown T."/>
            <person name="Cohen L."/>
        </authorList>
    </citation>
    <scope>NUCLEOTIDE SEQUENCE</scope>
    <source>
        <strain evidence="3">CCMP1510</strain>
    </source>
</reference>
<feature type="signal peptide" evidence="1">
    <location>
        <begin position="1"/>
        <end position="21"/>
    </location>
</feature>